<feature type="compositionally biased region" description="Basic residues" evidence="1">
    <location>
        <begin position="183"/>
        <end position="202"/>
    </location>
</feature>
<evidence type="ECO:0000313" key="2">
    <source>
        <dbReference type="EMBL" id="BCU03935.1"/>
    </source>
</evidence>
<dbReference type="EMBL" id="LC625835">
    <property type="protein sequence ID" value="BCU03935.1"/>
    <property type="molecule type" value="Genomic_DNA"/>
</dbReference>
<name>A0A811BTL1_9VIRU</name>
<sequence length="513" mass="54489">MGSRSAKRPQSHGPWTPTPVLPPEVWFLVLVGALDARWHFAARAVCRAWRDMVDGTSSRGRAVVYASSVTAWHSCAQPRDLVAFCLASAGHMREGASARPLCRRDVLLALVASGDRALVDYALDDLAQCLAVRGVSPTGHMHSGGDGTSRTHRGADVRFDDDTQDDNNYVQDGNQCDLDRGHGHTHRGNQGDRRHRRQHRRGSAHDEDNAADGAFYRRATGVALRVGGMDLLQRLAQCIPEFDALRHVDPADAISVDCVAALTLIDPPSGAFRREGYAIALRAHAVPAVWYEAGRADAVAIVERLLDDATESDALAAVAHADDRAGNTDLPVRCARAPSALQGPCPAAAARAAAVHGNVRVLDVLAARPEVRAVATARGLNDLARRAAAACSARGFAWCRSALARIGADVDVVAAASDAVMGPWIENAPRVAWNTDAAVRFLDWLSRAEGGATLATAAAAAEIVRCTGHPRRFPADAGREGDTAQHARAIAAFFLSLSPGPSLDETPPAPARE</sequence>
<feature type="region of interest" description="Disordered" evidence="1">
    <location>
        <begin position="137"/>
        <end position="210"/>
    </location>
</feature>
<dbReference type="Proteomes" id="UP001253637">
    <property type="component" value="Segment"/>
</dbReference>
<organism evidence="2 3">
    <name type="scientific">Pandoravirus japonicus</name>
    <dbReference type="NCBI Taxonomy" id="2823154"/>
    <lineage>
        <taxon>Viruses</taxon>
        <taxon>Pandoravirus</taxon>
    </lineage>
</organism>
<reference evidence="2" key="1">
    <citation type="submission" date="2021-04" db="EMBL/GenBank/DDBJ databases">
        <title>Draft Genome Sequence of Pandoravirus japonicus, Isolated from the Sabaishi River of Niigata, Japan.</title>
        <authorList>
            <person name="Hosokawa N."/>
            <person name="Takahashi H."/>
            <person name="Aoki K."/>
            <person name="Takemura M."/>
        </authorList>
    </citation>
    <scope>NUCLEOTIDE SEQUENCE</scope>
</reference>
<evidence type="ECO:0000313" key="3">
    <source>
        <dbReference type="Proteomes" id="UP001253637"/>
    </source>
</evidence>
<proteinExistence type="predicted"/>
<protein>
    <submittedName>
        <fullName evidence="2">F-box incomplete domain containing protein</fullName>
    </submittedName>
</protein>
<dbReference type="SUPFAM" id="SSF81383">
    <property type="entry name" value="F-box domain"/>
    <property type="match status" value="1"/>
</dbReference>
<evidence type="ECO:0000256" key="1">
    <source>
        <dbReference type="SAM" id="MobiDB-lite"/>
    </source>
</evidence>
<dbReference type="InterPro" id="IPR036047">
    <property type="entry name" value="F-box-like_dom_sf"/>
</dbReference>
<accession>A0A811BTL1</accession>